<dbReference type="AlphaFoldDB" id="A0ABD1CWY9"/>
<protein>
    <recommendedName>
        <fullName evidence="3">Gustatory receptor</fullName>
    </recommendedName>
</protein>
<dbReference type="Proteomes" id="UP001562425">
    <property type="component" value="Unassembled WGS sequence"/>
</dbReference>
<gene>
    <name evidence="1" type="ORF">pipiens_003501</name>
</gene>
<dbReference type="EMBL" id="JBEHCU010008871">
    <property type="protein sequence ID" value="KAL1380959.1"/>
    <property type="molecule type" value="Genomic_DNA"/>
</dbReference>
<sequence>MSFHEKLEYVDQFQEEYRVVRKTMVTVMTVAQQPLRLNCFGFFEFTQDRFYELLSMAYSLFAFFNDFV</sequence>
<evidence type="ECO:0000313" key="1">
    <source>
        <dbReference type="EMBL" id="KAL1380959.1"/>
    </source>
</evidence>
<reference evidence="1 2" key="1">
    <citation type="submission" date="2024-05" db="EMBL/GenBank/DDBJ databases">
        <title>Culex pipiens pipiens assembly and annotation.</title>
        <authorList>
            <person name="Alout H."/>
            <person name="Durand T."/>
        </authorList>
    </citation>
    <scope>NUCLEOTIDE SEQUENCE [LARGE SCALE GENOMIC DNA]</scope>
    <source>
        <strain evidence="1">HA-2024</strain>
        <tissue evidence="1">Whole body</tissue>
    </source>
</reference>
<proteinExistence type="predicted"/>
<keyword evidence="2" id="KW-1185">Reference proteome</keyword>
<comment type="caution">
    <text evidence="1">The sequence shown here is derived from an EMBL/GenBank/DDBJ whole genome shotgun (WGS) entry which is preliminary data.</text>
</comment>
<organism evidence="1 2">
    <name type="scientific">Culex pipiens pipiens</name>
    <name type="common">Northern house mosquito</name>
    <dbReference type="NCBI Taxonomy" id="38569"/>
    <lineage>
        <taxon>Eukaryota</taxon>
        <taxon>Metazoa</taxon>
        <taxon>Ecdysozoa</taxon>
        <taxon>Arthropoda</taxon>
        <taxon>Hexapoda</taxon>
        <taxon>Insecta</taxon>
        <taxon>Pterygota</taxon>
        <taxon>Neoptera</taxon>
        <taxon>Endopterygota</taxon>
        <taxon>Diptera</taxon>
        <taxon>Nematocera</taxon>
        <taxon>Culicoidea</taxon>
        <taxon>Culicidae</taxon>
        <taxon>Culicinae</taxon>
        <taxon>Culicini</taxon>
        <taxon>Culex</taxon>
        <taxon>Culex</taxon>
    </lineage>
</organism>
<evidence type="ECO:0000313" key="2">
    <source>
        <dbReference type="Proteomes" id="UP001562425"/>
    </source>
</evidence>
<accession>A0ABD1CWY9</accession>
<evidence type="ECO:0008006" key="3">
    <source>
        <dbReference type="Google" id="ProtNLM"/>
    </source>
</evidence>
<name>A0ABD1CWY9_CULPP</name>